<evidence type="ECO:0000256" key="1">
    <source>
        <dbReference type="ARBA" id="ARBA00004635"/>
    </source>
</evidence>
<dbReference type="PANTHER" id="PTHR30429:SF0">
    <property type="entry name" value="METHIONINE-BINDING LIPOPROTEIN METQ"/>
    <property type="match status" value="1"/>
</dbReference>
<evidence type="ECO:0000256" key="3">
    <source>
        <dbReference type="ARBA" id="ARBA00022729"/>
    </source>
</evidence>
<dbReference type="InterPro" id="IPR004872">
    <property type="entry name" value="Lipoprotein_NlpA"/>
</dbReference>
<dbReference type="GO" id="GO:0016020">
    <property type="term" value="C:membrane"/>
    <property type="evidence" value="ECO:0007669"/>
    <property type="project" value="UniProtKB-SubCell"/>
</dbReference>
<evidence type="ECO:0000256" key="4">
    <source>
        <dbReference type="ARBA" id="ARBA00023136"/>
    </source>
</evidence>
<dbReference type="PROSITE" id="PS51257">
    <property type="entry name" value="PROKAR_LIPOPROTEIN"/>
    <property type="match status" value="1"/>
</dbReference>
<keyword evidence="3 7" id="KW-0732">Signal</keyword>
<keyword evidence="6" id="KW-0449">Lipoprotein</keyword>
<sequence length="317" mass="33396">MTTTPIRGPFPRALLAALIALALAVVAAGCGSETKVDYGSASDYSSGSGGDSLVVYAGQGADHDILEYAAKNLLDKQIRITVRNAGADANAKVSAGDGDLAFFQHAPAFESDTTERGLKDLSIVGRVNVVPYSLYSHKWTDLRETSSWVNTGLVEDNVTGTSLPHGARVALPNTPTGFARGLYLLQSAGLVTLDRGFGGTTAQDLTITAANVRDSARHLDVIGLSFDEFLKSTYDSYDAVALNPDQAKSLGLVPADDALAIEPGPGNPYAHVLVAPSRLAGDPRILELTRALEDPRLATHLTRTYRGTNIAAAPVHR</sequence>
<keyword evidence="4" id="KW-0472">Membrane</keyword>
<feature type="signal peptide" evidence="7">
    <location>
        <begin position="1"/>
        <end position="27"/>
    </location>
</feature>
<dbReference type="AlphaFoldDB" id="A0A857KUC1"/>
<keyword evidence="5" id="KW-0564">Palmitate</keyword>
<comment type="similarity">
    <text evidence="2">Belongs to the NlpA lipoprotein family.</text>
</comment>
<evidence type="ECO:0000313" key="8">
    <source>
        <dbReference type="EMBL" id="QHN38609.1"/>
    </source>
</evidence>
<accession>A0A857KUC1</accession>
<protein>
    <submittedName>
        <fullName evidence="8">ABC transporter substrate-binding protein</fullName>
    </submittedName>
</protein>
<comment type="subcellular location">
    <subcellularLocation>
        <location evidence="1">Membrane</location>
        <topology evidence="1">Lipid-anchor</topology>
    </subcellularLocation>
</comment>
<evidence type="ECO:0000256" key="6">
    <source>
        <dbReference type="ARBA" id="ARBA00023288"/>
    </source>
</evidence>
<evidence type="ECO:0000256" key="5">
    <source>
        <dbReference type="ARBA" id="ARBA00023139"/>
    </source>
</evidence>
<dbReference type="PANTHER" id="PTHR30429">
    <property type="entry name" value="D-METHIONINE-BINDING LIPOPROTEIN METQ"/>
    <property type="match status" value="1"/>
</dbReference>
<dbReference type="Gene3D" id="3.40.190.10">
    <property type="entry name" value="Periplasmic binding protein-like II"/>
    <property type="match status" value="2"/>
</dbReference>
<evidence type="ECO:0000256" key="2">
    <source>
        <dbReference type="ARBA" id="ARBA00008973"/>
    </source>
</evidence>
<dbReference type="Pfam" id="PF03180">
    <property type="entry name" value="Lipoprotein_9"/>
    <property type="match status" value="2"/>
</dbReference>
<reference evidence="8" key="1">
    <citation type="journal article" date="2021" name="Nat. Microbiol.">
        <title>Cocultivation of an ultrasmall environmental parasitic bacterium with lytic ability against bacteria associated with wastewater foams.</title>
        <authorList>
            <person name="Batinovic S."/>
            <person name="Rose J.J.A."/>
            <person name="Ratcliffe J."/>
            <person name="Seviour R.J."/>
            <person name="Petrovski S."/>
        </authorList>
    </citation>
    <scope>NUCLEOTIDE SEQUENCE</scope>
    <source>
        <strain evidence="8">CON44</strain>
    </source>
</reference>
<gene>
    <name evidence="8" type="ORF">GII30_04915</name>
</gene>
<proteinExistence type="inferred from homology"/>
<evidence type="ECO:0000256" key="7">
    <source>
        <dbReference type="SAM" id="SignalP"/>
    </source>
</evidence>
<dbReference type="SUPFAM" id="SSF53850">
    <property type="entry name" value="Periplasmic binding protein-like II"/>
    <property type="match status" value="1"/>
</dbReference>
<dbReference type="RefSeq" id="WP_005191241.1">
    <property type="nucleotide sequence ID" value="NZ_CP045804.1"/>
</dbReference>
<organism evidence="8">
    <name type="scientific">Gordonia amarae</name>
    <dbReference type="NCBI Taxonomy" id="36821"/>
    <lineage>
        <taxon>Bacteria</taxon>
        <taxon>Bacillati</taxon>
        <taxon>Actinomycetota</taxon>
        <taxon>Actinomycetes</taxon>
        <taxon>Mycobacteriales</taxon>
        <taxon>Gordoniaceae</taxon>
        <taxon>Gordonia</taxon>
    </lineage>
</organism>
<feature type="chain" id="PRO_5038358513" evidence="7">
    <location>
        <begin position="28"/>
        <end position="317"/>
    </location>
</feature>
<name>A0A857KUC1_9ACTN</name>
<dbReference type="EMBL" id="CP045810">
    <property type="protein sequence ID" value="QHN38609.1"/>
    <property type="molecule type" value="Genomic_DNA"/>
</dbReference>